<accession>A0A835J618</accession>
<dbReference type="OrthoDB" id="1916794at2759"/>
<comment type="caution">
    <text evidence="1">The sequence shown here is derived from an EMBL/GenBank/DDBJ whole genome shotgun (WGS) entry which is preliminary data.</text>
</comment>
<dbReference type="EMBL" id="JADGMS010000018">
    <property type="protein sequence ID" value="KAF9662399.1"/>
    <property type="molecule type" value="Genomic_DNA"/>
</dbReference>
<sequence length="191" mass="21857">MDFHCLSRKELQDLCKKNKIPANMANVSIAEALEVLLKTPVTRSSRRMVPVVSARGKVEAQNEHKSVQGVYKSRSAMGLKEKERVRPLKMDGPCWEIEDVKTKDENAAEFSYCKSIKKRRSLMNNLSTTDAGKLRMLKRRMREIHQPSSYLDLTKISGMTIMTSNQTLQMWMISGLTIITFNQLCKCGKVW</sequence>
<protein>
    <submittedName>
        <fullName evidence="1">Uncharacterized protein</fullName>
    </submittedName>
</protein>
<evidence type="ECO:0000313" key="2">
    <source>
        <dbReference type="Proteomes" id="UP000657918"/>
    </source>
</evidence>
<dbReference type="AlphaFoldDB" id="A0A835J618"/>
<gene>
    <name evidence="1" type="ORF">SADUNF_Sadunf18G0049200</name>
</gene>
<dbReference type="Proteomes" id="UP000657918">
    <property type="component" value="Unassembled WGS sequence"/>
</dbReference>
<dbReference type="PANTHER" id="PTHR33621">
    <property type="entry name" value="ASPARTIC/GLUTAMIC ACID-RICH PROTEIN"/>
    <property type="match status" value="1"/>
</dbReference>
<proteinExistence type="predicted"/>
<reference evidence="1 2" key="1">
    <citation type="submission" date="2020-10" db="EMBL/GenBank/DDBJ databases">
        <title>Plant Genome Project.</title>
        <authorList>
            <person name="Zhang R.-G."/>
        </authorList>
    </citation>
    <scope>NUCLEOTIDE SEQUENCE [LARGE SCALE GENOMIC DNA]</scope>
    <source>
        <strain evidence="1">FAFU-HL-1</strain>
        <tissue evidence="1">Leaf</tissue>
    </source>
</reference>
<dbReference type="PANTHER" id="PTHR33621:SF2">
    <property type="entry name" value="RIBOSOMAL L1 DOMAIN-CONTAINING PROTEIN"/>
    <property type="match status" value="1"/>
</dbReference>
<keyword evidence="2" id="KW-1185">Reference proteome</keyword>
<evidence type="ECO:0000313" key="1">
    <source>
        <dbReference type="EMBL" id="KAF9662399.1"/>
    </source>
</evidence>
<name>A0A835J618_9ROSI</name>
<organism evidence="1 2">
    <name type="scientific">Salix dunnii</name>
    <dbReference type="NCBI Taxonomy" id="1413687"/>
    <lineage>
        <taxon>Eukaryota</taxon>
        <taxon>Viridiplantae</taxon>
        <taxon>Streptophyta</taxon>
        <taxon>Embryophyta</taxon>
        <taxon>Tracheophyta</taxon>
        <taxon>Spermatophyta</taxon>
        <taxon>Magnoliopsida</taxon>
        <taxon>eudicotyledons</taxon>
        <taxon>Gunneridae</taxon>
        <taxon>Pentapetalae</taxon>
        <taxon>rosids</taxon>
        <taxon>fabids</taxon>
        <taxon>Malpighiales</taxon>
        <taxon>Salicaceae</taxon>
        <taxon>Saliceae</taxon>
        <taxon>Salix</taxon>
    </lineage>
</organism>